<comment type="caution">
    <text evidence="2">The sequence shown here is derived from an EMBL/GenBank/DDBJ whole genome shotgun (WGS) entry which is preliminary data.</text>
</comment>
<reference evidence="2 3" key="1">
    <citation type="submission" date="2018-04" db="EMBL/GenBank/DDBJ databases">
        <title>Adhaeribacter sp. HMF7616 genome sequencing and assembly.</title>
        <authorList>
            <person name="Kang H."/>
            <person name="Kang J."/>
            <person name="Cha I."/>
            <person name="Kim H."/>
            <person name="Joh K."/>
        </authorList>
    </citation>
    <scope>NUCLEOTIDE SEQUENCE [LARGE SCALE GENOMIC DNA]</scope>
    <source>
        <strain evidence="2 3">HMF7616</strain>
    </source>
</reference>
<evidence type="ECO:0000313" key="2">
    <source>
        <dbReference type="EMBL" id="RDC58787.1"/>
    </source>
</evidence>
<feature type="transmembrane region" description="Helical" evidence="1">
    <location>
        <begin position="21"/>
        <end position="38"/>
    </location>
</feature>
<keyword evidence="1" id="KW-0472">Membrane</keyword>
<protein>
    <submittedName>
        <fullName evidence="2">Uncharacterized protein</fullName>
    </submittedName>
</protein>
<keyword evidence="3" id="KW-1185">Reference proteome</keyword>
<keyword evidence="1" id="KW-1133">Transmembrane helix</keyword>
<dbReference type="Proteomes" id="UP000253919">
    <property type="component" value="Unassembled WGS sequence"/>
</dbReference>
<proteinExistence type="predicted"/>
<sequence length="91" mass="10635">MKILFTYYHRLHCKFPLRSKWQKFISLVLILSFNLSYLQAQTVEWDKTLGVIVGMKDRWYNLLATGAICWVDALLRAKVEINQMKSPATGL</sequence>
<name>A0A369Q661_9BACT</name>
<feature type="transmembrane region" description="Helical" evidence="1">
    <location>
        <begin position="58"/>
        <end position="75"/>
    </location>
</feature>
<keyword evidence="1" id="KW-0812">Transmembrane</keyword>
<evidence type="ECO:0000313" key="3">
    <source>
        <dbReference type="Proteomes" id="UP000253919"/>
    </source>
</evidence>
<dbReference type="AlphaFoldDB" id="A0A369Q661"/>
<dbReference type="EMBL" id="QASA01000002">
    <property type="protein sequence ID" value="RDC58787.1"/>
    <property type="molecule type" value="Genomic_DNA"/>
</dbReference>
<gene>
    <name evidence="2" type="ORF">AHMF7616_05221</name>
</gene>
<accession>A0A369Q661</accession>
<organism evidence="2 3">
    <name type="scientific">Adhaeribacter pallidiroseus</name>
    <dbReference type="NCBI Taxonomy" id="2072847"/>
    <lineage>
        <taxon>Bacteria</taxon>
        <taxon>Pseudomonadati</taxon>
        <taxon>Bacteroidota</taxon>
        <taxon>Cytophagia</taxon>
        <taxon>Cytophagales</taxon>
        <taxon>Hymenobacteraceae</taxon>
        <taxon>Adhaeribacter</taxon>
    </lineage>
</organism>
<evidence type="ECO:0000256" key="1">
    <source>
        <dbReference type="SAM" id="Phobius"/>
    </source>
</evidence>